<feature type="transmembrane region" description="Helical" evidence="11">
    <location>
        <begin position="281"/>
        <end position="303"/>
    </location>
</feature>
<keyword evidence="6 11" id="KW-0472">Membrane</keyword>
<keyword evidence="11" id="KW-0812">Transmembrane</keyword>
<feature type="domain" description="Glycosyltransferase 2-like" evidence="12">
    <location>
        <begin position="48"/>
        <end position="220"/>
    </location>
</feature>
<comment type="subcellular location">
    <subcellularLocation>
        <location evidence="1">Cell membrane</location>
    </subcellularLocation>
</comment>
<evidence type="ECO:0000256" key="7">
    <source>
        <dbReference type="ARBA" id="ARBA00037281"/>
    </source>
</evidence>
<accession>A0ABV6KXR3</accession>
<dbReference type="CDD" id="cd06423">
    <property type="entry name" value="CESA_like"/>
    <property type="match status" value="1"/>
</dbReference>
<keyword evidence="2" id="KW-1003">Cell membrane</keyword>
<evidence type="ECO:0000256" key="3">
    <source>
        <dbReference type="ARBA" id="ARBA00022676"/>
    </source>
</evidence>
<evidence type="ECO:0000256" key="1">
    <source>
        <dbReference type="ARBA" id="ARBA00004236"/>
    </source>
</evidence>
<evidence type="ECO:0000256" key="11">
    <source>
        <dbReference type="SAM" id="Phobius"/>
    </source>
</evidence>
<feature type="transmembrane region" description="Helical" evidence="11">
    <location>
        <begin position="6"/>
        <end position="25"/>
    </location>
</feature>
<keyword evidence="4" id="KW-0808">Transferase</keyword>
<comment type="similarity">
    <text evidence="9">Belongs to the glycosyltransferase 2 family. CrtQ subfamily.</text>
</comment>
<feature type="transmembrane region" description="Helical" evidence="11">
    <location>
        <begin position="310"/>
        <end position="330"/>
    </location>
</feature>
<evidence type="ECO:0000256" key="6">
    <source>
        <dbReference type="ARBA" id="ARBA00023136"/>
    </source>
</evidence>
<evidence type="ECO:0000256" key="9">
    <source>
        <dbReference type="ARBA" id="ARBA00038120"/>
    </source>
</evidence>
<reference evidence="13 14" key="1">
    <citation type="submission" date="2024-09" db="EMBL/GenBank/DDBJ databases">
        <authorList>
            <person name="Sun Q."/>
            <person name="Mori K."/>
        </authorList>
    </citation>
    <scope>NUCLEOTIDE SEQUENCE [LARGE SCALE GENOMIC DNA]</scope>
    <source>
        <strain evidence="13 14">CGMCC 1.9126</strain>
    </source>
</reference>
<keyword evidence="3" id="KW-0328">Glycosyltransferase</keyword>
<protein>
    <recommendedName>
        <fullName evidence="10">4,4'-diaponeurosporenoate glycosyltransferase</fullName>
    </recommendedName>
</protein>
<dbReference type="PANTHER" id="PTHR43646:SF2">
    <property type="entry name" value="GLYCOSYLTRANSFERASE 2-LIKE DOMAIN-CONTAINING PROTEIN"/>
    <property type="match status" value="1"/>
</dbReference>
<evidence type="ECO:0000256" key="10">
    <source>
        <dbReference type="ARBA" id="ARBA00040345"/>
    </source>
</evidence>
<keyword evidence="14" id="KW-1185">Reference proteome</keyword>
<comment type="pathway">
    <text evidence="8">Carotenoid biosynthesis; staphyloxanthin biosynthesis; staphyloxanthin from farnesyl diphosphate: step 4/5.</text>
</comment>
<keyword evidence="11" id="KW-1133">Transmembrane helix</keyword>
<dbReference type="Proteomes" id="UP001589738">
    <property type="component" value="Unassembled WGS sequence"/>
</dbReference>
<sequence>MSLFLMVSSLLAISIVVWLLIFIDAKMGLQRIDRLENEPASKVGPLVSIIVAARNEEKGVKESLQSQISQSYDRLEWILVNDRSTDHTPNIMNEIQSENKNINVIHITDLPPGWLGKNHAMYVGAKQARGELLLFTDADVIYHRDAIAKAVHYFMTHELDHLTAAPNLRGQRLWLNSFIAFFMFGFSYFKRPWLANHPRSKVGIGIGAFNLVRKDAYERLGTHEIIKMRPDDDLMLGKKMKEMGFRHRMVTALTLLEVEWYSTLKEALIGLEKNTFAGLHYRISMVMFAIFGVFVSQVLPFFTLFSLEPIIMYLSIGNIFLLAWIYAMIIKRMTTYSPWMFLLFPFTSMLFIYSIIRASFLTFKRGGIIWRGTKYRLKDLRNNNT</sequence>
<organism evidence="13 14">
    <name type="scientific">Robertmurraya beringensis</name>
    <dbReference type="NCBI Taxonomy" id="641660"/>
    <lineage>
        <taxon>Bacteria</taxon>
        <taxon>Bacillati</taxon>
        <taxon>Bacillota</taxon>
        <taxon>Bacilli</taxon>
        <taxon>Bacillales</taxon>
        <taxon>Bacillaceae</taxon>
        <taxon>Robertmurraya</taxon>
    </lineage>
</organism>
<evidence type="ECO:0000256" key="2">
    <source>
        <dbReference type="ARBA" id="ARBA00022475"/>
    </source>
</evidence>
<proteinExistence type="inferred from homology"/>
<evidence type="ECO:0000256" key="8">
    <source>
        <dbReference type="ARBA" id="ARBA00037904"/>
    </source>
</evidence>
<dbReference type="RefSeq" id="WP_340904547.1">
    <property type="nucleotide sequence ID" value="NZ_JBHLUU010000124.1"/>
</dbReference>
<name>A0ABV6KXR3_9BACI</name>
<dbReference type="InterPro" id="IPR029044">
    <property type="entry name" value="Nucleotide-diphossugar_trans"/>
</dbReference>
<evidence type="ECO:0000313" key="14">
    <source>
        <dbReference type="Proteomes" id="UP001589738"/>
    </source>
</evidence>
<gene>
    <name evidence="13" type="ORF">ACFFHF_21585</name>
</gene>
<evidence type="ECO:0000259" key="12">
    <source>
        <dbReference type="Pfam" id="PF00535"/>
    </source>
</evidence>
<dbReference type="InterPro" id="IPR001173">
    <property type="entry name" value="Glyco_trans_2-like"/>
</dbReference>
<feature type="transmembrane region" description="Helical" evidence="11">
    <location>
        <begin position="336"/>
        <end position="356"/>
    </location>
</feature>
<evidence type="ECO:0000256" key="5">
    <source>
        <dbReference type="ARBA" id="ARBA00022746"/>
    </source>
</evidence>
<evidence type="ECO:0000256" key="4">
    <source>
        <dbReference type="ARBA" id="ARBA00022679"/>
    </source>
</evidence>
<dbReference type="EMBL" id="JBHLUU010000124">
    <property type="protein sequence ID" value="MFC0477785.1"/>
    <property type="molecule type" value="Genomic_DNA"/>
</dbReference>
<dbReference type="Pfam" id="PF00535">
    <property type="entry name" value="Glycos_transf_2"/>
    <property type="match status" value="1"/>
</dbReference>
<comment type="function">
    <text evidence="7">Catalyzes the glycosylation of 4,4'-diaponeurosporenoate, i.e. the esterification of glucose at the C1'' position with the carboxyl group of 4,4'-diaponeurosporenic acid, to form glycosyl-4,4'-diaponeurosporenoate. This is a step in the biosynthesis of staphyloxanthin, an orange pigment present in most staphylococci strains.</text>
</comment>
<dbReference type="SUPFAM" id="SSF53448">
    <property type="entry name" value="Nucleotide-diphospho-sugar transferases"/>
    <property type="match status" value="1"/>
</dbReference>
<comment type="caution">
    <text evidence="13">The sequence shown here is derived from an EMBL/GenBank/DDBJ whole genome shotgun (WGS) entry which is preliminary data.</text>
</comment>
<dbReference type="Gene3D" id="3.90.550.10">
    <property type="entry name" value="Spore Coat Polysaccharide Biosynthesis Protein SpsA, Chain A"/>
    <property type="match status" value="1"/>
</dbReference>
<keyword evidence="5" id="KW-0125">Carotenoid biosynthesis</keyword>
<feature type="transmembrane region" description="Helical" evidence="11">
    <location>
        <begin position="173"/>
        <end position="189"/>
    </location>
</feature>
<dbReference type="PANTHER" id="PTHR43646">
    <property type="entry name" value="GLYCOSYLTRANSFERASE"/>
    <property type="match status" value="1"/>
</dbReference>
<evidence type="ECO:0000313" key="13">
    <source>
        <dbReference type="EMBL" id="MFC0477785.1"/>
    </source>
</evidence>